<feature type="transmembrane region" description="Helical" evidence="9">
    <location>
        <begin position="135"/>
        <end position="154"/>
    </location>
</feature>
<feature type="transmembrane region" description="Helical" evidence="9">
    <location>
        <begin position="267"/>
        <end position="291"/>
    </location>
</feature>
<keyword evidence="4 9" id="KW-0812">Transmembrane</keyword>
<sequence>MPQSSPSPASSRKRIVLTSRASSDLPSLKTAADRYGPGLVKVVTAGIALFLIVALGASLQRSFWLKQQISTLQEQNQQLAACQSRAHGHCDWGGLEPNAHETCSVLLEATQNLTKLAVDGDHEDHHSRWTFVGTVSRLIAAIFLLAGLGVAYVMTENLDNLPIVLQRWLRKIFRIGRLGHQSALQQAHVPLSRLMAYNLDRWFSTRPNAKPLTLLYLTLGLIYLGGLGIFIATGDSLYDSFWQAIQGVGIDWTFADEGEGEGPGSRLLVRLMAVGVSVGGMLITALMLGIISDAIGDKIEAFKKGKSDVLESGHSLILGWSDKLLPIVDQLCQANASEGGRPIVVLAEKDKEEMEEDLAKHGIKEYGSRIIFRTGNPLLAYDLAKVSASTARSIIVLATADEPDQADARSLRVVLSLMGLHDNLKSSGQHGLAGHIVAEVTDLDNEKLLSMVGGACVETLVSHDIIGRMMIQCARQPGLASVWEQIMGFEGDEFYMRPWKQCVGRSFREVLVSFPTATPIGIKHGVCGPLELNPPDDYIVTSDDQIIVLAEDDDTYEPTGSVPQIDSGTAPQNFKPQRHPEKVLFVGWRRDMDDMIMVLDEFVPEGSELWLYNEVPVGQRDRLLIKGGLDPKKLRNLKLVYKEKMLEGEMVNRKGLEDLEPEQFNSILILADESEMHILQPAGGGSDNSTIMDADSRNLASLLLLRDIQTAHMKGRSRKGQAKDVDDVRASRAEARAEKRSAREAVQRRKSVSAATTRGAWYDEMAGAVNRTVIISEILDSRTRHLIQDVKVSEFVLSNELVSMALAMVSENRDVNVIQNELFTDHGNELYLMPASKYLQQEERLSFFEIMMRGRSKKEIVIGLKDKNEALPIINPKNKTSRSYSQENIEAFIVLAEDME</sequence>
<dbReference type="GO" id="GO:0006813">
    <property type="term" value="P:potassium ion transport"/>
    <property type="evidence" value="ECO:0007669"/>
    <property type="project" value="InterPro"/>
</dbReference>
<evidence type="ECO:0000256" key="9">
    <source>
        <dbReference type="SAM" id="Phobius"/>
    </source>
</evidence>
<feature type="transmembrane region" description="Helical" evidence="9">
    <location>
        <begin position="38"/>
        <end position="59"/>
    </location>
</feature>
<keyword evidence="7 9" id="KW-0472">Membrane</keyword>
<protein>
    <recommendedName>
        <fullName evidence="10">RCK N-terminal domain-containing protein</fullName>
    </recommendedName>
</protein>
<comment type="caution">
    <text evidence="11">The sequence shown here is derived from an EMBL/GenBank/DDBJ whole genome shotgun (WGS) entry which is preliminary data.</text>
</comment>
<evidence type="ECO:0000313" key="12">
    <source>
        <dbReference type="Proteomes" id="UP001438707"/>
    </source>
</evidence>
<evidence type="ECO:0000256" key="8">
    <source>
        <dbReference type="SAM" id="MobiDB-lite"/>
    </source>
</evidence>
<dbReference type="EMBL" id="JALJOS010000005">
    <property type="protein sequence ID" value="KAK9838751.1"/>
    <property type="molecule type" value="Genomic_DNA"/>
</dbReference>
<keyword evidence="5 9" id="KW-1133">Transmembrane helix</keyword>
<dbReference type="InterPro" id="IPR044849">
    <property type="entry name" value="CASTOR/POLLUX/SYM8-like"/>
</dbReference>
<evidence type="ECO:0000256" key="6">
    <source>
        <dbReference type="ARBA" id="ARBA00023065"/>
    </source>
</evidence>
<dbReference type="Pfam" id="PF06241">
    <property type="entry name" value="Castor_Poll_mid"/>
    <property type="match status" value="1"/>
</dbReference>
<dbReference type="Pfam" id="PF22614">
    <property type="entry name" value="Slo-like_RCK"/>
    <property type="match status" value="1"/>
</dbReference>
<reference evidence="11 12" key="1">
    <citation type="journal article" date="2024" name="Nat. Commun.">
        <title>Phylogenomics reveals the evolutionary origins of lichenization in chlorophyte algae.</title>
        <authorList>
            <person name="Puginier C."/>
            <person name="Libourel C."/>
            <person name="Otte J."/>
            <person name="Skaloud P."/>
            <person name="Haon M."/>
            <person name="Grisel S."/>
            <person name="Petersen M."/>
            <person name="Berrin J.G."/>
            <person name="Delaux P.M."/>
            <person name="Dal Grande F."/>
            <person name="Keller J."/>
        </authorList>
    </citation>
    <scope>NUCLEOTIDE SEQUENCE [LARGE SCALE GENOMIC DNA]</scope>
    <source>
        <strain evidence="11 12">SAG 2145</strain>
    </source>
</reference>
<comment type="similarity">
    <text evidence="2">Belongs to the castor/pollux (TC 1.A.1.23) family.</text>
</comment>
<organism evidence="11 12">
    <name type="scientific">Apatococcus lobatus</name>
    <dbReference type="NCBI Taxonomy" id="904363"/>
    <lineage>
        <taxon>Eukaryota</taxon>
        <taxon>Viridiplantae</taxon>
        <taxon>Chlorophyta</taxon>
        <taxon>core chlorophytes</taxon>
        <taxon>Trebouxiophyceae</taxon>
        <taxon>Chlorellales</taxon>
        <taxon>Chlorellaceae</taxon>
        <taxon>Apatococcus</taxon>
    </lineage>
</organism>
<dbReference type="AlphaFoldDB" id="A0AAW1S0A7"/>
<feature type="domain" description="RCK N-terminal" evidence="10">
    <location>
        <begin position="312"/>
        <end position="459"/>
    </location>
</feature>
<feature type="transmembrane region" description="Helical" evidence="9">
    <location>
        <begin position="214"/>
        <end position="233"/>
    </location>
</feature>
<keyword evidence="12" id="KW-1185">Reference proteome</keyword>
<evidence type="ECO:0000256" key="3">
    <source>
        <dbReference type="ARBA" id="ARBA00022448"/>
    </source>
</evidence>
<dbReference type="PANTHER" id="PTHR31563:SF10">
    <property type="entry name" value="ION CHANNEL POLLUX-RELATED"/>
    <property type="match status" value="1"/>
</dbReference>
<evidence type="ECO:0000313" key="11">
    <source>
        <dbReference type="EMBL" id="KAK9838751.1"/>
    </source>
</evidence>
<evidence type="ECO:0000256" key="4">
    <source>
        <dbReference type="ARBA" id="ARBA00022692"/>
    </source>
</evidence>
<dbReference type="Proteomes" id="UP001438707">
    <property type="component" value="Unassembled WGS sequence"/>
</dbReference>
<dbReference type="Gene3D" id="3.40.50.720">
    <property type="entry name" value="NAD(P)-binding Rossmann-like Domain"/>
    <property type="match status" value="1"/>
</dbReference>
<keyword evidence="3" id="KW-0813">Transport</keyword>
<gene>
    <name evidence="11" type="ORF">WJX74_002646</name>
</gene>
<feature type="region of interest" description="Disordered" evidence="8">
    <location>
        <begin position="714"/>
        <end position="749"/>
    </location>
</feature>
<evidence type="ECO:0000256" key="7">
    <source>
        <dbReference type="ARBA" id="ARBA00023136"/>
    </source>
</evidence>
<dbReference type="PROSITE" id="PS51201">
    <property type="entry name" value="RCK_N"/>
    <property type="match status" value="1"/>
</dbReference>
<name>A0AAW1S0A7_9CHLO</name>
<evidence type="ECO:0000259" key="10">
    <source>
        <dbReference type="PROSITE" id="PS51201"/>
    </source>
</evidence>
<dbReference type="PANTHER" id="PTHR31563">
    <property type="entry name" value="ION CHANNEL POLLUX-RELATED"/>
    <property type="match status" value="1"/>
</dbReference>
<feature type="compositionally biased region" description="Basic and acidic residues" evidence="8">
    <location>
        <begin position="721"/>
        <end position="747"/>
    </location>
</feature>
<evidence type="ECO:0000256" key="5">
    <source>
        <dbReference type="ARBA" id="ARBA00022989"/>
    </source>
</evidence>
<dbReference type="InterPro" id="IPR003148">
    <property type="entry name" value="RCK_N"/>
</dbReference>
<accession>A0AAW1S0A7</accession>
<dbReference type="GO" id="GO:0012505">
    <property type="term" value="C:endomembrane system"/>
    <property type="evidence" value="ECO:0007669"/>
    <property type="project" value="UniProtKB-SubCell"/>
</dbReference>
<keyword evidence="6" id="KW-0406">Ion transport</keyword>
<dbReference type="InterPro" id="IPR010420">
    <property type="entry name" value="CASTOR/POLLUX/SYM8_dom"/>
</dbReference>
<proteinExistence type="inferred from homology"/>
<evidence type="ECO:0000256" key="2">
    <source>
        <dbReference type="ARBA" id="ARBA00008577"/>
    </source>
</evidence>
<evidence type="ECO:0000256" key="1">
    <source>
        <dbReference type="ARBA" id="ARBA00004127"/>
    </source>
</evidence>
<comment type="subcellular location">
    <subcellularLocation>
        <location evidence="1">Endomembrane system</location>
        <topology evidence="1">Multi-pass membrane protein</topology>
    </subcellularLocation>
</comment>